<dbReference type="Proteomes" id="UP000182334">
    <property type="component" value="Chromosome VI"/>
</dbReference>
<dbReference type="EMBL" id="LT635761">
    <property type="protein sequence ID" value="SGZ56755.1"/>
    <property type="molecule type" value="Genomic_DNA"/>
</dbReference>
<dbReference type="CDD" id="cd00180">
    <property type="entry name" value="PKc"/>
    <property type="match status" value="1"/>
</dbReference>
<dbReference type="OrthoDB" id="413582at2759"/>
<dbReference type="STRING" id="45354.A0A1L0BZT3"/>
<dbReference type="GO" id="GO:0005524">
    <property type="term" value="F:ATP binding"/>
    <property type="evidence" value="ECO:0007669"/>
    <property type="project" value="UniProtKB-KW"/>
</dbReference>
<sequence length="320" mass="36576">MSKYTKQSVIYSGPISDIYRGVDSNGNGVALKVVDLDFVRKPHNFRQEVSLLKKLQHKGIAHYIDTYSMGEDQVLVMTHYAVDLVGVMAHFMKKRVKFNLSDPLANVIVTKNEIPLEPLIPMVNTLVDALKYIHSQQIIHRDIKPANIMFKSLENLTEPVIGDFGISYDQAHPPLDEPLDDKITDISTGYYKAPELCFGVTDYGREVDLWSLGIVLSYLYSANGKPCNYVEPKTGEREMQPELNDFVLIQGIFEAFGTPTVTQPNNELYWAKLGDAKYHFVKFQYTEHARRTRAQLLPRCVDEGMFELFEKLTRYNGREL</sequence>
<dbReference type="Gene3D" id="3.30.200.20">
    <property type="entry name" value="Phosphorylase Kinase, domain 1"/>
    <property type="match status" value="1"/>
</dbReference>
<evidence type="ECO:0000256" key="3">
    <source>
        <dbReference type="ARBA" id="ARBA00022840"/>
    </source>
</evidence>
<dbReference type="InterPro" id="IPR050108">
    <property type="entry name" value="CDK"/>
</dbReference>
<evidence type="ECO:0000313" key="5">
    <source>
        <dbReference type="EMBL" id="SGZ56755.1"/>
    </source>
</evidence>
<protein>
    <submittedName>
        <fullName evidence="5">CIC11C00000004657</fullName>
    </submittedName>
</protein>
<keyword evidence="3" id="KW-0067">ATP-binding</keyword>
<dbReference type="InterPro" id="IPR011009">
    <property type="entry name" value="Kinase-like_dom_sf"/>
</dbReference>
<dbReference type="Gene3D" id="1.10.510.10">
    <property type="entry name" value="Transferase(Phosphotransferase) domain 1"/>
    <property type="match status" value="1"/>
</dbReference>
<comment type="similarity">
    <text evidence="1">Belongs to the protein kinase superfamily. CMGC Ser/Thr protein kinase family. CDC2/CDKX subfamily.</text>
</comment>
<dbReference type="InterPro" id="IPR000719">
    <property type="entry name" value="Prot_kinase_dom"/>
</dbReference>
<name>A0A1L0BZT3_9ASCO</name>
<evidence type="ECO:0000256" key="1">
    <source>
        <dbReference type="ARBA" id="ARBA00006485"/>
    </source>
</evidence>
<evidence type="ECO:0000259" key="4">
    <source>
        <dbReference type="PROSITE" id="PS50011"/>
    </source>
</evidence>
<keyword evidence="2" id="KW-0547">Nucleotide-binding</keyword>
<dbReference type="PROSITE" id="PS50011">
    <property type="entry name" value="PROTEIN_KINASE_DOM"/>
    <property type="match status" value="1"/>
</dbReference>
<dbReference type="PANTHER" id="PTHR24056:SF508">
    <property type="entry name" value="CYCLIN-DEPENDENT KINASE 10"/>
    <property type="match status" value="1"/>
</dbReference>
<dbReference type="SMART" id="SM00220">
    <property type="entry name" value="S_TKc"/>
    <property type="match status" value="1"/>
</dbReference>
<keyword evidence="6" id="KW-1185">Reference proteome</keyword>
<dbReference type="PANTHER" id="PTHR24056">
    <property type="entry name" value="CELL DIVISION PROTEIN KINASE"/>
    <property type="match status" value="1"/>
</dbReference>
<dbReference type="SUPFAM" id="SSF56112">
    <property type="entry name" value="Protein kinase-like (PK-like)"/>
    <property type="match status" value="1"/>
</dbReference>
<dbReference type="InterPro" id="IPR008271">
    <property type="entry name" value="Ser/Thr_kinase_AS"/>
</dbReference>
<dbReference type="PROSITE" id="PS00108">
    <property type="entry name" value="PROTEIN_KINASE_ST"/>
    <property type="match status" value="1"/>
</dbReference>
<accession>A0A1L0BZT3</accession>
<dbReference type="GO" id="GO:0004674">
    <property type="term" value="F:protein serine/threonine kinase activity"/>
    <property type="evidence" value="ECO:0007669"/>
    <property type="project" value="TreeGrafter"/>
</dbReference>
<dbReference type="GO" id="GO:0005634">
    <property type="term" value="C:nucleus"/>
    <property type="evidence" value="ECO:0007669"/>
    <property type="project" value="TreeGrafter"/>
</dbReference>
<dbReference type="Pfam" id="PF00069">
    <property type="entry name" value="Pkinase"/>
    <property type="match status" value="1"/>
</dbReference>
<organism evidence="5 6">
    <name type="scientific">Sungouiella intermedia</name>
    <dbReference type="NCBI Taxonomy" id="45354"/>
    <lineage>
        <taxon>Eukaryota</taxon>
        <taxon>Fungi</taxon>
        <taxon>Dikarya</taxon>
        <taxon>Ascomycota</taxon>
        <taxon>Saccharomycotina</taxon>
        <taxon>Pichiomycetes</taxon>
        <taxon>Metschnikowiaceae</taxon>
        <taxon>Sungouiella</taxon>
    </lineage>
</organism>
<gene>
    <name evidence="5" type="ORF">SAMEA4029010_CIC11G00000004657</name>
</gene>
<feature type="domain" description="Protein kinase" evidence="4">
    <location>
        <begin position="4"/>
        <end position="320"/>
    </location>
</feature>
<dbReference type="GO" id="GO:0007346">
    <property type="term" value="P:regulation of mitotic cell cycle"/>
    <property type="evidence" value="ECO:0007669"/>
    <property type="project" value="TreeGrafter"/>
</dbReference>
<evidence type="ECO:0000313" key="6">
    <source>
        <dbReference type="Proteomes" id="UP000182334"/>
    </source>
</evidence>
<evidence type="ECO:0000256" key="2">
    <source>
        <dbReference type="ARBA" id="ARBA00022741"/>
    </source>
</evidence>
<proteinExistence type="inferred from homology"/>
<reference evidence="5 6" key="1">
    <citation type="submission" date="2016-10" db="EMBL/GenBank/DDBJ databases">
        <authorList>
            <person name="de Groot N.N."/>
        </authorList>
    </citation>
    <scope>NUCLEOTIDE SEQUENCE [LARGE SCALE GENOMIC DNA]</scope>
    <source>
        <strain evidence="5 6">CBS 141442</strain>
    </source>
</reference>
<dbReference type="AlphaFoldDB" id="A0A1L0BZT3"/>